<dbReference type="RefSeq" id="WP_100669521.1">
    <property type="nucleotide sequence ID" value="NZ_NJGD01000001.1"/>
</dbReference>
<sequence length="68" mass="7607">MDMMAMALLFDMASRNRPWDERFEPPPQSRRRPFAKRLLAAVFRKRQPAETSDGCGGSFTVSCAGGAK</sequence>
<proteinExistence type="predicted"/>
<comment type="caution">
    <text evidence="1">The sequence shown here is derived from an EMBL/GenBank/DDBJ whole genome shotgun (WGS) entry which is preliminary data.</text>
</comment>
<dbReference type="AlphaFoldDB" id="A0A2J0Z8N2"/>
<name>A0A2J0Z8N2_RHIML</name>
<dbReference type="EMBL" id="NJGD01000001">
    <property type="protein sequence ID" value="PJR16874.1"/>
    <property type="molecule type" value="Genomic_DNA"/>
</dbReference>
<dbReference type="Proteomes" id="UP000231987">
    <property type="component" value="Unassembled WGS sequence"/>
</dbReference>
<gene>
    <name evidence="1" type="ORF">CEJ86_01370</name>
</gene>
<protein>
    <submittedName>
        <fullName evidence="1">Uncharacterized protein</fullName>
    </submittedName>
</protein>
<organism evidence="1 2">
    <name type="scientific">Rhizobium meliloti</name>
    <name type="common">Ensifer meliloti</name>
    <name type="synonym">Sinorhizobium meliloti</name>
    <dbReference type="NCBI Taxonomy" id="382"/>
    <lineage>
        <taxon>Bacteria</taxon>
        <taxon>Pseudomonadati</taxon>
        <taxon>Pseudomonadota</taxon>
        <taxon>Alphaproteobacteria</taxon>
        <taxon>Hyphomicrobiales</taxon>
        <taxon>Rhizobiaceae</taxon>
        <taxon>Sinorhizobium/Ensifer group</taxon>
        <taxon>Sinorhizobium</taxon>
    </lineage>
</organism>
<evidence type="ECO:0000313" key="2">
    <source>
        <dbReference type="Proteomes" id="UP000231987"/>
    </source>
</evidence>
<evidence type="ECO:0000313" key="1">
    <source>
        <dbReference type="EMBL" id="PJR16874.1"/>
    </source>
</evidence>
<reference evidence="1 2" key="1">
    <citation type="submission" date="2017-06" db="EMBL/GenBank/DDBJ databases">
        <title>Ensifer strains isolated from leguminous trees and herbs display diverse denitrification phenotypes with some acting as strong N2O sinks.</title>
        <authorList>
            <person name="Woliy K."/>
            <person name="Mania D."/>
            <person name="Bakken L.R."/>
            <person name="Frostegard A."/>
        </authorList>
    </citation>
    <scope>NUCLEOTIDE SEQUENCE [LARGE SCALE GENOMIC DNA]</scope>
    <source>
        <strain evidence="1 2">AC50a</strain>
    </source>
</reference>
<accession>A0A2J0Z8N2</accession>